<dbReference type="Proteomes" id="UP000715095">
    <property type="component" value="Unassembled WGS sequence"/>
</dbReference>
<accession>A0ABS2DPE6</accession>
<organism evidence="2 3">
    <name type="scientific">Sutterella massiliensis</name>
    <dbReference type="NCBI Taxonomy" id="1816689"/>
    <lineage>
        <taxon>Bacteria</taxon>
        <taxon>Pseudomonadati</taxon>
        <taxon>Pseudomonadota</taxon>
        <taxon>Betaproteobacteria</taxon>
        <taxon>Burkholderiales</taxon>
        <taxon>Sutterellaceae</taxon>
        <taxon>Sutterella</taxon>
    </lineage>
</organism>
<feature type="region of interest" description="Disordered" evidence="1">
    <location>
        <begin position="30"/>
        <end position="76"/>
    </location>
</feature>
<dbReference type="EMBL" id="JACJJC010000002">
    <property type="protein sequence ID" value="MBM6703214.1"/>
    <property type="molecule type" value="Genomic_DNA"/>
</dbReference>
<sequence>MERQEPVIDSAQMLQDRVKLTWREIRDLASADQKAETAAQQSNTPSAGKASADAPLTEPALLQPSAPSEPARIEPSLSAEDRAAIIAYLSPRLEETLRSALRDALEMALANAFTRVRSDVERSIGTLVSQTVAKELESLDLSKILKR</sequence>
<evidence type="ECO:0000313" key="2">
    <source>
        <dbReference type="EMBL" id="MBM6703214.1"/>
    </source>
</evidence>
<evidence type="ECO:0008006" key="4">
    <source>
        <dbReference type="Google" id="ProtNLM"/>
    </source>
</evidence>
<keyword evidence="3" id="KW-1185">Reference proteome</keyword>
<comment type="caution">
    <text evidence="2">The sequence shown here is derived from an EMBL/GenBank/DDBJ whole genome shotgun (WGS) entry which is preliminary data.</text>
</comment>
<evidence type="ECO:0000256" key="1">
    <source>
        <dbReference type="SAM" id="MobiDB-lite"/>
    </source>
</evidence>
<reference evidence="2 3" key="1">
    <citation type="journal article" date="2021" name="Sci. Rep.">
        <title>The distribution of antibiotic resistance genes in chicken gut microbiota commensals.</title>
        <authorList>
            <person name="Juricova H."/>
            <person name="Matiasovicova J."/>
            <person name="Kubasova T."/>
            <person name="Cejkova D."/>
            <person name="Rychlik I."/>
        </authorList>
    </citation>
    <scope>NUCLEOTIDE SEQUENCE [LARGE SCALE GENOMIC DNA]</scope>
    <source>
        <strain evidence="2 3">An829</strain>
    </source>
</reference>
<dbReference type="RefSeq" id="WP_205101626.1">
    <property type="nucleotide sequence ID" value="NZ_JACJJC010000002.1"/>
</dbReference>
<evidence type="ECO:0000313" key="3">
    <source>
        <dbReference type="Proteomes" id="UP000715095"/>
    </source>
</evidence>
<proteinExistence type="predicted"/>
<name>A0ABS2DPE6_9BURK</name>
<protein>
    <recommendedName>
        <fullName evidence="4">DUF2486 domain-containing protein</fullName>
    </recommendedName>
</protein>
<gene>
    <name evidence="2" type="ORF">H6A60_01645</name>
</gene>